<evidence type="ECO:0000313" key="2">
    <source>
        <dbReference type="EMBL" id="ADJ64837.1"/>
    </source>
</evidence>
<dbReference type="KEGG" id="hse:Hsero_3356"/>
<dbReference type="Proteomes" id="UP000000329">
    <property type="component" value="Chromosome"/>
</dbReference>
<dbReference type="EMBL" id="CP002039">
    <property type="protein sequence ID" value="ADJ64837.1"/>
    <property type="molecule type" value="Genomic_DNA"/>
</dbReference>
<feature type="chain" id="PRO_5005672241" evidence="1">
    <location>
        <begin position="25"/>
        <end position="221"/>
    </location>
</feature>
<dbReference type="PROSITE" id="PS51257">
    <property type="entry name" value="PROKAR_LIPOPROTEIN"/>
    <property type="match status" value="1"/>
</dbReference>
<dbReference type="eggNOG" id="COG4380">
    <property type="taxonomic scope" value="Bacteria"/>
</dbReference>
<accession>D8J254</accession>
<feature type="signal peptide" evidence="1">
    <location>
        <begin position="1"/>
        <end position="24"/>
    </location>
</feature>
<reference evidence="2 3" key="1">
    <citation type="submission" date="2010-04" db="EMBL/GenBank/DDBJ databases">
        <title>The genome of Herbaspirillum seropedicae SmR1, an endophytic, nitrogen-fixing, plant-growth promoting beta-Proteobacteria.</title>
        <authorList>
            <person name="Pedrosa F.O."/>
            <person name="Monteiro R.A."/>
            <person name="Wassem R."/>
            <person name="Cruz L.M."/>
            <person name="Ayub R.A."/>
            <person name="Colauto N.B."/>
            <person name="Fernandez M.A."/>
            <person name="Fungaro M.H.P."/>
            <person name="Grisard E.C."/>
            <person name="Hungria M."/>
            <person name="Madeira H.M.F."/>
            <person name="Nodari R.O."/>
            <person name="Osaku C.A."/>
            <person name="Petzl-Erler M.L."/>
            <person name="Terenzi H."/>
            <person name="Vieira L.G.E."/>
            <person name="Almeida M.I.M."/>
            <person name="Alves L.R."/>
            <person name="Arantes O.M.N."/>
            <person name="Balsanelli E."/>
            <person name="Barcellos F.G."/>
            <person name="Baura V.A."/>
            <person name="Binde D.R."/>
            <person name="Campo R.J."/>
            <person name="Chubatsu L.S."/>
            <person name="Chueire L.M.O."/>
            <person name="Ciferri R.R."/>
            <person name="Correa L.C."/>
            <person name="da Conceicao Silva J.L."/>
            <person name="Dabul A.N.G."/>
            <person name="Dambros B.P."/>
            <person name="Faoro H."/>
            <person name="Favetti A."/>
            <person name="Friedermann G."/>
            <person name="Furlaneto M.C."/>
            <person name="Gasques L.S."/>
            <person name="Gimenes C.C.T."/>
            <person name="Gioppo N.M.R."/>
            <person name="Glienke-Blanco C."/>
            <person name="Godoy L.P."/>
            <person name="Guerra M.P."/>
            <person name="Karp S."/>
            <person name="Kava-Cordeiro V."/>
            <person name="Margarido V.P."/>
            <person name="Mathioni S.M."/>
            <person name="Menck-Soares M.A."/>
            <person name="Murace N.K."/>
            <person name="Nicolas M.F."/>
            <person name="Oliveira C.E.C."/>
            <person name="Pagnan N.A.B."/>
            <person name="Pamphile J.A."/>
            <person name="Patussi E.V."/>
            <person name="Pereira L.F.P."/>
            <person name="Pereira-Ferrari L."/>
            <person name="Pinto F.G.S."/>
            <person name="Precoma C."/>
            <person name="Prioli A.J."/>
            <person name="Prioli S.M.A.P."/>
            <person name="Raittz R.T."/>
            <person name="Ramos H.J.O."/>
            <person name="Ribeiro E.M.S.F."/>
            <person name="Rigo L.U."/>
            <person name="Rocha C.L.M.S.C."/>
            <person name="Rocha S.N."/>
            <person name="Santos K."/>
            <person name="Satori D."/>
            <person name="Silva A.G."/>
            <person name="Simao R.C.G."/>
            <person name="Soares M.A.M."/>
            <person name="Souza E.M."/>
            <person name="Steffens M.B.R."/>
            <person name="Steindel M."/>
            <person name="Tadra-Sfeir M.Z."/>
            <person name="Takahashi E.K."/>
            <person name="Torres R.A."/>
            <person name="Valle J.S."/>
            <person name="Vernal J.I."/>
            <person name="Vilas-Boas L.A."/>
            <person name="Watanabe M.A.E."/>
            <person name="Weiss V.A."/>
            <person name="Yates M.A."/>
            <person name="Souza E.M."/>
        </authorList>
    </citation>
    <scope>NUCLEOTIDE SEQUENCE [LARGE SCALE GENOMIC DNA]</scope>
    <source>
        <strain evidence="2 3">SmR1</strain>
    </source>
</reference>
<dbReference type="STRING" id="757424.Hsero_3356"/>
<proteinExistence type="predicted"/>
<sequence>MIAGKCKVLAAAMLVLLATGCATQPQKPYDYAEFKAARPASILVLPPVNTSSEVIAPYGVLAQATEPLAESGYYVIPVSLAAATFRQNGLSNPDEIHELPAPKLREIFGADAALYIKITRYGTSYQVVQSETLVAAEARLVDLRSGKLLWEGSARASSLEQQQQNSNGLIGMLVSAVINQIVNTTSDASYKMAGIASQRLLRAGNPNGLLHGPRSPQYQKD</sequence>
<evidence type="ECO:0000313" key="3">
    <source>
        <dbReference type="Proteomes" id="UP000000329"/>
    </source>
</evidence>
<dbReference type="Gene3D" id="3.40.50.10610">
    <property type="entry name" value="ABC-type transport auxiliary lipoprotein component"/>
    <property type="match status" value="1"/>
</dbReference>
<dbReference type="Pfam" id="PF05643">
    <property type="entry name" value="GNA1162-like"/>
    <property type="match status" value="1"/>
</dbReference>
<protein>
    <submittedName>
        <fullName evidence="2">Lipoprotein</fullName>
    </submittedName>
</protein>
<dbReference type="RefSeq" id="WP_013235301.1">
    <property type="nucleotide sequence ID" value="NC_014323.1"/>
</dbReference>
<evidence type="ECO:0000256" key="1">
    <source>
        <dbReference type="SAM" id="SignalP"/>
    </source>
</evidence>
<organism evidence="2 3">
    <name type="scientific">Herbaspirillum seropedicae (strain SmR1)</name>
    <dbReference type="NCBI Taxonomy" id="757424"/>
    <lineage>
        <taxon>Bacteria</taxon>
        <taxon>Pseudomonadati</taxon>
        <taxon>Pseudomonadota</taxon>
        <taxon>Betaproteobacteria</taxon>
        <taxon>Burkholderiales</taxon>
        <taxon>Oxalobacteraceae</taxon>
        <taxon>Herbaspirillum</taxon>
    </lineage>
</organism>
<dbReference type="HOGENOM" id="CLU_097432_1_0_4"/>
<dbReference type="AlphaFoldDB" id="D8J254"/>
<gene>
    <name evidence="2" type="ordered locus">Hsero_3356</name>
</gene>
<keyword evidence="3" id="KW-1185">Reference proteome</keyword>
<keyword evidence="1" id="KW-0732">Signal</keyword>
<dbReference type="GeneID" id="29390190"/>
<dbReference type="InterPro" id="IPR008517">
    <property type="entry name" value="GNA1162-like"/>
</dbReference>
<keyword evidence="2" id="KW-0449">Lipoprotein</keyword>
<dbReference type="OrthoDB" id="1014694at2"/>
<name>D8J254_HERSS</name>